<sequence length="115" mass="12723">MYTQLKKGLSFAFALAMAIMVSGNAYATEKTEKENKKEKVRATTTYFYNGPSSSLNDHVANPSNWNQNQQPGLSCDNPTQIPCSLEVPEDMTLNEYLEELGSPQAIIDESAKGRN</sequence>
<evidence type="ECO:0000256" key="1">
    <source>
        <dbReference type="SAM" id="MobiDB-lite"/>
    </source>
</evidence>
<organism evidence="3 4">
    <name type="scientific">Olivibacter jilunii</name>
    <dbReference type="NCBI Taxonomy" id="985016"/>
    <lineage>
        <taxon>Bacteria</taxon>
        <taxon>Pseudomonadati</taxon>
        <taxon>Bacteroidota</taxon>
        <taxon>Sphingobacteriia</taxon>
        <taxon>Sphingobacteriales</taxon>
        <taxon>Sphingobacteriaceae</taxon>
        <taxon>Olivibacter</taxon>
    </lineage>
</organism>
<feature type="region of interest" description="Disordered" evidence="1">
    <location>
        <begin position="49"/>
        <end position="79"/>
    </location>
</feature>
<accession>A0ABW6B904</accession>
<comment type="caution">
    <text evidence="3">The sequence shown here is derived from an EMBL/GenBank/DDBJ whole genome shotgun (WGS) entry which is preliminary data.</text>
</comment>
<name>A0ABW6B904_9SPHI</name>
<feature type="chain" id="PRO_5047463361" evidence="2">
    <location>
        <begin position="28"/>
        <end position="115"/>
    </location>
</feature>
<evidence type="ECO:0000313" key="4">
    <source>
        <dbReference type="Proteomes" id="UP001597560"/>
    </source>
</evidence>
<dbReference type="Proteomes" id="UP001597560">
    <property type="component" value="Unassembled WGS sequence"/>
</dbReference>
<keyword evidence="2" id="KW-0732">Signal</keyword>
<proteinExistence type="predicted"/>
<evidence type="ECO:0000313" key="3">
    <source>
        <dbReference type="EMBL" id="MFD2965727.1"/>
    </source>
</evidence>
<evidence type="ECO:0000256" key="2">
    <source>
        <dbReference type="SAM" id="SignalP"/>
    </source>
</evidence>
<dbReference type="RefSeq" id="WP_377613628.1">
    <property type="nucleotide sequence ID" value="NZ_JBHUPA010000039.1"/>
</dbReference>
<feature type="signal peptide" evidence="2">
    <location>
        <begin position="1"/>
        <end position="27"/>
    </location>
</feature>
<dbReference type="EMBL" id="JBHUPA010000039">
    <property type="protein sequence ID" value="MFD2965727.1"/>
    <property type="molecule type" value="Genomic_DNA"/>
</dbReference>
<gene>
    <name evidence="3" type="ORF">ACFS6J_28255</name>
</gene>
<protein>
    <submittedName>
        <fullName evidence="3">Uncharacterized protein</fullName>
    </submittedName>
</protein>
<keyword evidence="4" id="KW-1185">Reference proteome</keyword>
<reference evidence="4" key="1">
    <citation type="journal article" date="2019" name="Int. J. Syst. Evol. Microbiol.">
        <title>The Global Catalogue of Microorganisms (GCM) 10K type strain sequencing project: providing services to taxonomists for standard genome sequencing and annotation.</title>
        <authorList>
            <consortium name="The Broad Institute Genomics Platform"/>
            <consortium name="The Broad Institute Genome Sequencing Center for Infectious Disease"/>
            <person name="Wu L."/>
            <person name="Ma J."/>
        </authorList>
    </citation>
    <scope>NUCLEOTIDE SEQUENCE [LARGE SCALE GENOMIC DNA]</scope>
    <source>
        <strain evidence="4">KCTC 23098</strain>
    </source>
</reference>